<dbReference type="EMBL" id="JBEPMB010000007">
    <property type="protein sequence ID" value="MET3615490.1"/>
    <property type="molecule type" value="Genomic_DNA"/>
</dbReference>
<dbReference type="Pfam" id="PF07940">
    <property type="entry name" value="Hepar_II_III_C"/>
    <property type="match status" value="1"/>
</dbReference>
<keyword evidence="2" id="KW-0732">Signal</keyword>
<dbReference type="PANTHER" id="PTHR39210">
    <property type="entry name" value="HEPARIN-SULFATE LYASE"/>
    <property type="match status" value="1"/>
</dbReference>
<evidence type="ECO:0000259" key="5">
    <source>
        <dbReference type="Pfam" id="PF07940"/>
    </source>
</evidence>
<keyword evidence="3" id="KW-0574">Periplasm</keyword>
<evidence type="ECO:0000313" key="7">
    <source>
        <dbReference type="EMBL" id="MET3615490.1"/>
    </source>
</evidence>
<gene>
    <name evidence="7" type="ORF">ABID16_003834</name>
</gene>
<evidence type="ECO:0000256" key="2">
    <source>
        <dbReference type="ARBA" id="ARBA00022729"/>
    </source>
</evidence>
<comment type="subcellular location">
    <subcellularLocation>
        <location evidence="1">Periplasm</location>
    </subcellularLocation>
</comment>
<dbReference type="InterPro" id="IPR012480">
    <property type="entry name" value="Hepar_II_III_C"/>
</dbReference>
<dbReference type="PANTHER" id="PTHR39210:SF1">
    <property type="entry name" value="HEPARIN-SULFATE LYASE"/>
    <property type="match status" value="1"/>
</dbReference>
<feature type="domain" description="Heparinase II/III-like C-terminal" evidence="5">
    <location>
        <begin position="311"/>
        <end position="554"/>
    </location>
</feature>
<feature type="domain" description="Heparin-sulfate lyase N-terminal" evidence="6">
    <location>
        <begin position="87"/>
        <end position="275"/>
    </location>
</feature>
<evidence type="ECO:0000256" key="4">
    <source>
        <dbReference type="ARBA" id="ARBA00023239"/>
    </source>
</evidence>
<dbReference type="Pfam" id="PF16889">
    <property type="entry name" value="Hepar_II_III_N"/>
    <property type="match status" value="1"/>
</dbReference>
<dbReference type="InterPro" id="IPR031680">
    <property type="entry name" value="Hepar_II_III_N"/>
</dbReference>
<sequence>MAPLGRKILSTLYMRSGIRQVHQAANGGVFRFRQTFRKAPEKLLVAPTDLRASDPFIAEEIFNGRFTLAGRTLDASNESVFDLDPPSPEFQTRLHSFVWLRDFRATKSDKHYQRAQELTQDWIARHRWPDDSPVWRPQTAAIRLMSWLSHSPVILKSAQLGFYRRFLKSIGMHVDYLRSVAPTAGDGLEIMRIRIALAMASLSLPTTLAAVQRAGASLDRELDRQVLPDGGHISRNPRAILDLLMELLPLRQTYVNLGYEMPSRVIPAIDRMFPALRFFRHQSGELGLFNGATATLATELVAVLRYDESAGQPFRAMPYMRYQRIGTSSTAIIVDTGYPITQETSTHAHAGCLSFELSSGGHRLIVNSGAPIYGPEDYRQLARSTAAHSTVTLNDTSSHSFGRLSGMGTVVTGGVKRVEATRKEDPQGEILVASHDGYLDKFGVYHERSIQLHPSGTIIRGGDRFMGKGGAEPPENCGFQATARFHIHPSIQIRPVDENEVLLVAPDAQTWSFTCIDATIEVGEDVFFADSSGIRGSRQLEIVFDVGKLPEIGWRLEQKGRLKAR</sequence>
<evidence type="ECO:0000256" key="3">
    <source>
        <dbReference type="ARBA" id="ARBA00022764"/>
    </source>
</evidence>
<dbReference type="InterPro" id="IPR008929">
    <property type="entry name" value="Chondroitin_lyas"/>
</dbReference>
<organism evidence="7 8">
    <name type="scientific">Rhizobium aquaticum</name>
    <dbReference type="NCBI Taxonomy" id="1549636"/>
    <lineage>
        <taxon>Bacteria</taxon>
        <taxon>Pseudomonadati</taxon>
        <taxon>Pseudomonadota</taxon>
        <taxon>Alphaproteobacteria</taxon>
        <taxon>Hyphomicrobiales</taxon>
        <taxon>Rhizobiaceae</taxon>
        <taxon>Rhizobium/Agrobacterium group</taxon>
        <taxon>Rhizobium</taxon>
    </lineage>
</organism>
<keyword evidence="4" id="KW-0456">Lyase</keyword>
<protein>
    <submittedName>
        <fullName evidence="7">Heparinase superfamily protein</fullName>
    </submittedName>
</protein>
<proteinExistence type="predicted"/>
<dbReference type="Gene3D" id="1.50.10.100">
    <property type="entry name" value="Chondroitin AC/alginate lyase"/>
    <property type="match status" value="1"/>
</dbReference>
<evidence type="ECO:0000259" key="6">
    <source>
        <dbReference type="Pfam" id="PF16889"/>
    </source>
</evidence>
<reference evidence="7 8" key="1">
    <citation type="submission" date="2024-06" db="EMBL/GenBank/DDBJ databases">
        <title>Genomic Encyclopedia of Type Strains, Phase IV (KMG-IV): sequencing the most valuable type-strain genomes for metagenomic binning, comparative biology and taxonomic classification.</title>
        <authorList>
            <person name="Goeker M."/>
        </authorList>
    </citation>
    <scope>NUCLEOTIDE SEQUENCE [LARGE SCALE GENOMIC DNA]</scope>
    <source>
        <strain evidence="7 8">DSM 29780</strain>
    </source>
</reference>
<evidence type="ECO:0000313" key="8">
    <source>
        <dbReference type="Proteomes" id="UP001549047"/>
    </source>
</evidence>
<accession>A0ABV2J3Z9</accession>
<comment type="caution">
    <text evidence="7">The sequence shown here is derived from an EMBL/GenBank/DDBJ whole genome shotgun (WGS) entry which is preliminary data.</text>
</comment>
<dbReference type="RefSeq" id="WP_354557953.1">
    <property type="nucleotide sequence ID" value="NZ_JBEPMB010000007.1"/>
</dbReference>
<name>A0ABV2J3Z9_9HYPH</name>
<dbReference type="Gene3D" id="2.70.98.70">
    <property type="match status" value="1"/>
</dbReference>
<keyword evidence="8" id="KW-1185">Reference proteome</keyword>
<dbReference type="Proteomes" id="UP001549047">
    <property type="component" value="Unassembled WGS sequence"/>
</dbReference>
<evidence type="ECO:0000256" key="1">
    <source>
        <dbReference type="ARBA" id="ARBA00004418"/>
    </source>
</evidence>